<proteinExistence type="predicted"/>
<protein>
    <submittedName>
        <fullName evidence="1">Uncharacterized protein</fullName>
    </submittedName>
</protein>
<sequence length="278" mass="31539">MQPVPVWKKKLAELHYQSLHALRAEDFTFTKHLQVYHYSKPISVSYSADTVKVPPGFEKYVKEETTFACEIADRNYKEFSAEAEDLKKDQTPNGNTWKAKLEALKHKEIDRTTANINKVFENIESRIDGLDTEAEKEAAFDIFSHAWSIFTNFLETVLAWMGKLVDAVWDFLRGIWDKIKQGWEVIKAGFNAAVNFIKGIFGYSAISTADAIWSAGPISERARPENTHAQSQLKREIERTRAKVGEILRDLDHRIDTVGNDTAGINRISTGVATGVSW</sequence>
<dbReference type="Proteomes" id="UP000191408">
    <property type="component" value="Unassembled WGS sequence"/>
</dbReference>
<dbReference type="STRING" id="60169.A0A1V6NPH4"/>
<reference evidence="2" key="1">
    <citation type="journal article" date="2017" name="Nat. Microbiol.">
        <title>Global analysis of biosynthetic gene clusters reveals vast potential of secondary metabolite production in Penicillium species.</title>
        <authorList>
            <person name="Nielsen J.C."/>
            <person name="Grijseels S."/>
            <person name="Prigent S."/>
            <person name="Ji B."/>
            <person name="Dainat J."/>
            <person name="Nielsen K.F."/>
            <person name="Frisvad J.C."/>
            <person name="Workman M."/>
            <person name="Nielsen J."/>
        </authorList>
    </citation>
    <scope>NUCLEOTIDE SEQUENCE [LARGE SCALE GENOMIC DNA]</scope>
    <source>
        <strain evidence="2">IBT 4502</strain>
    </source>
</reference>
<gene>
    <name evidence="1" type="ORF">PENPOL_c004G03133</name>
</gene>
<keyword evidence="2" id="KW-1185">Reference proteome</keyword>
<dbReference type="EMBL" id="MDYM01000004">
    <property type="protein sequence ID" value="OQD66638.1"/>
    <property type="molecule type" value="Genomic_DNA"/>
</dbReference>
<name>A0A1V6NPH4_PENPO</name>
<comment type="caution">
    <text evidence="1">The sequence shown here is derived from an EMBL/GenBank/DDBJ whole genome shotgun (WGS) entry which is preliminary data.</text>
</comment>
<organism evidence="1 2">
    <name type="scientific">Penicillium polonicum</name>
    <dbReference type="NCBI Taxonomy" id="60169"/>
    <lineage>
        <taxon>Eukaryota</taxon>
        <taxon>Fungi</taxon>
        <taxon>Dikarya</taxon>
        <taxon>Ascomycota</taxon>
        <taxon>Pezizomycotina</taxon>
        <taxon>Eurotiomycetes</taxon>
        <taxon>Eurotiomycetidae</taxon>
        <taxon>Eurotiales</taxon>
        <taxon>Aspergillaceae</taxon>
        <taxon>Penicillium</taxon>
    </lineage>
</organism>
<accession>A0A1V6NPH4</accession>
<evidence type="ECO:0000313" key="1">
    <source>
        <dbReference type="EMBL" id="OQD66638.1"/>
    </source>
</evidence>
<dbReference type="AlphaFoldDB" id="A0A1V6NPH4"/>
<dbReference type="OrthoDB" id="5342588at2759"/>
<evidence type="ECO:0000313" key="2">
    <source>
        <dbReference type="Proteomes" id="UP000191408"/>
    </source>
</evidence>